<proteinExistence type="predicted"/>
<gene>
    <name evidence="1" type="ORF">POL72_07690</name>
</gene>
<evidence type="ECO:0000313" key="2">
    <source>
        <dbReference type="Proteomes" id="UP001217485"/>
    </source>
</evidence>
<dbReference type="EMBL" id="JAQNDK010000001">
    <property type="protein sequence ID" value="MDC0677623.1"/>
    <property type="molecule type" value="Genomic_DNA"/>
</dbReference>
<sequence>MMVLGAMAVMNSGCEEIVFNPIQNGGWGSPPAPMVPDDGDEVDDDDVDDVDDGASAVHVIALRGSDVVPGSLYFTGSPPPWETPDALVLYFSNAVEQCAQPVLDLEAGVDCDKAGTWQFILMIPPELNEPGLIDLSAMHIPFSKTVIFSGCGGASGSGPGHEGTLEIVSSDETSLFVKVRGAGDENWPVDGDYTVQRCGT</sequence>
<dbReference type="Proteomes" id="UP001217485">
    <property type="component" value="Unassembled WGS sequence"/>
</dbReference>
<evidence type="ECO:0000313" key="1">
    <source>
        <dbReference type="EMBL" id="MDC0677623.1"/>
    </source>
</evidence>
<comment type="caution">
    <text evidence="1">The sequence shown here is derived from an EMBL/GenBank/DDBJ whole genome shotgun (WGS) entry which is preliminary data.</text>
</comment>
<name>A0ABT5BTY3_9BACT</name>
<organism evidence="1 2">
    <name type="scientific">Sorangium atrum</name>
    <dbReference type="NCBI Taxonomy" id="2995308"/>
    <lineage>
        <taxon>Bacteria</taxon>
        <taxon>Pseudomonadati</taxon>
        <taxon>Myxococcota</taxon>
        <taxon>Polyangia</taxon>
        <taxon>Polyangiales</taxon>
        <taxon>Polyangiaceae</taxon>
        <taxon>Sorangium</taxon>
    </lineage>
</organism>
<keyword evidence="2" id="KW-1185">Reference proteome</keyword>
<reference evidence="1 2" key="1">
    <citation type="submission" date="2023-01" db="EMBL/GenBank/DDBJ databases">
        <title>Minimal conservation of predation-associated metabolite biosynthetic gene clusters underscores biosynthetic potential of Myxococcota including descriptions for ten novel species: Archangium lansinium sp. nov., Myxococcus landrumus sp. nov., Nannocystis bai.</title>
        <authorList>
            <person name="Ahearne A."/>
            <person name="Stevens C."/>
            <person name="Dowd S."/>
        </authorList>
    </citation>
    <scope>NUCLEOTIDE SEQUENCE [LARGE SCALE GENOMIC DNA]</scope>
    <source>
        <strain evidence="1 2">WIWO2</strain>
    </source>
</reference>
<protein>
    <recommendedName>
        <fullName evidence="3">Lipoprotein</fullName>
    </recommendedName>
</protein>
<evidence type="ECO:0008006" key="3">
    <source>
        <dbReference type="Google" id="ProtNLM"/>
    </source>
</evidence>
<accession>A0ABT5BTY3</accession>
<dbReference type="RefSeq" id="WP_272094378.1">
    <property type="nucleotide sequence ID" value="NZ_JAQNDK010000001.1"/>
</dbReference>